<dbReference type="GO" id="GO:0008236">
    <property type="term" value="F:serine-type peptidase activity"/>
    <property type="evidence" value="ECO:0007669"/>
    <property type="project" value="UniProtKB-KW"/>
</dbReference>
<accession>A0AAW8U1A6</accession>
<comment type="caution">
    <text evidence="2">The sequence shown here is derived from an EMBL/GenBank/DDBJ whole genome shotgun (WGS) entry which is preliminary data.</text>
</comment>
<organism evidence="2 3">
    <name type="scientific">Vagococcus carniphilus</name>
    <dbReference type="NCBI Taxonomy" id="218144"/>
    <lineage>
        <taxon>Bacteria</taxon>
        <taxon>Bacillati</taxon>
        <taxon>Bacillota</taxon>
        <taxon>Bacilli</taxon>
        <taxon>Lactobacillales</taxon>
        <taxon>Enterococcaceae</taxon>
        <taxon>Vagococcus</taxon>
    </lineage>
</organism>
<gene>
    <name evidence="2" type="ORF">P7H70_04665</name>
</gene>
<dbReference type="Proteomes" id="UP001268577">
    <property type="component" value="Unassembled WGS sequence"/>
</dbReference>
<dbReference type="AlphaFoldDB" id="A0AAW8U1A6"/>
<evidence type="ECO:0000256" key="1">
    <source>
        <dbReference type="ARBA" id="ARBA00022825"/>
    </source>
</evidence>
<dbReference type="EMBL" id="JARQBZ010000006">
    <property type="protein sequence ID" value="MDT2833336.1"/>
    <property type="molecule type" value="Genomic_DNA"/>
</dbReference>
<evidence type="ECO:0000313" key="3">
    <source>
        <dbReference type="Proteomes" id="UP001268577"/>
    </source>
</evidence>
<dbReference type="InterPro" id="IPR027417">
    <property type="entry name" value="P-loop_NTPase"/>
</dbReference>
<dbReference type="SUPFAM" id="SSF50494">
    <property type="entry name" value="Trypsin-like serine proteases"/>
    <property type="match status" value="1"/>
</dbReference>
<dbReference type="Gene3D" id="2.40.10.10">
    <property type="entry name" value="Trypsin-like serine proteases"/>
    <property type="match status" value="2"/>
</dbReference>
<name>A0AAW8U1A6_9ENTE</name>
<reference evidence="2" key="1">
    <citation type="submission" date="2023-03" db="EMBL/GenBank/DDBJ databases">
        <authorList>
            <person name="Shen W."/>
            <person name="Cai J."/>
        </authorList>
    </citation>
    <scope>NUCLEOTIDE SEQUENCE</scope>
    <source>
        <strain evidence="2">P96-3</strain>
    </source>
</reference>
<dbReference type="Pfam" id="PF13365">
    <property type="entry name" value="Trypsin_2"/>
    <property type="match status" value="1"/>
</dbReference>
<dbReference type="InterPro" id="IPR009003">
    <property type="entry name" value="Peptidase_S1_PA"/>
</dbReference>
<sequence>MNDSVYSCVFPVVVYDEKEHINKENGTGFFVKENLFVTAKHVLKHYVESENSIFILKQTPSKEKKIKCEIFFKHCEHDLVVLRTKNYNSLVYNKVVDEININEERNFSFFSFSKGFENLGHLFEIKSSIKLRDIELSGEDYEFYLEQSIQNLKGASGSPIFLNNMIVAIITKQTAEPQVRSVLAIRESLLEVAKLFDFVSSSPRLNDFEQKLLLNDEKFIAKNIKNRKYIPQIFIEMDDTKDIFRHITLPILFLEKIKFDLKKIDINPANAVLQTYGLDTIEDVPTNIISNSQQNFYENLEITFEKLNEFSKKVRNFDRKFGVKTEKFDFSTALYGHQFGFIFSIEELVEKLDLMNKKIFIVKALAGHGKTNFICDFVNNFIVFHKIPSVVFDATDIMSDDIVETLNSFISTYLKITKTEFIKLLNEEWKFRQKQFVLIIDGINELADSKKFENSLYRLIDEYRDLPYFKVILTCRTELFENRYEIISSDENIVKKNIFPRNSQEDVFSTRIFKGYLNFFNIDIKMITNTAFDQLTDNPLLLRIFSETYGNDHQNESLTIEHLNLSKLFDEFLRIQQDRICKNDSEKVMFENIIQKIIKNMLDTVNFSNVKFDIFSQREIEFMDKIFEESVMYKKGVSEVQGLRTKTTFNVSFTYDEMRDFLLSSYLFENYNNDNKKYERKISSFTSGSEEYYIVTEGVRKYLFLAEREFENERFKSFLVCQEWYEKVFMENILILSNNQITESDMIMLEENILNETAPYKKIICNMIHRRNPKEEGKLDIQFLFKLLTNENQKNITFFQNLFDRYEYGYYESDSFAFILERYLATYIDKGNIVEEKNRRLISLLILMSPYDWQLEELLEKCKEKYKDIYEQEYEFLRENNFIKSEV</sequence>
<dbReference type="InterPro" id="IPR043504">
    <property type="entry name" value="Peptidase_S1_PA_chymotrypsin"/>
</dbReference>
<evidence type="ECO:0000313" key="2">
    <source>
        <dbReference type="EMBL" id="MDT2833336.1"/>
    </source>
</evidence>
<proteinExistence type="predicted"/>
<dbReference type="RefSeq" id="WP_311875936.1">
    <property type="nucleotide sequence ID" value="NZ_JARQBZ010000006.1"/>
</dbReference>
<dbReference type="SUPFAM" id="SSF52540">
    <property type="entry name" value="P-loop containing nucleoside triphosphate hydrolases"/>
    <property type="match status" value="1"/>
</dbReference>
<protein>
    <recommendedName>
        <fullName evidence="4">NACHT domain-containing protein</fullName>
    </recommendedName>
</protein>
<keyword evidence="1" id="KW-0378">Hydrolase</keyword>
<keyword evidence="1" id="KW-0720">Serine protease</keyword>
<evidence type="ECO:0008006" key="4">
    <source>
        <dbReference type="Google" id="ProtNLM"/>
    </source>
</evidence>
<keyword evidence="1" id="KW-0645">Protease</keyword>